<evidence type="ECO:0000313" key="1">
    <source>
        <dbReference type="EMBL" id="PZP52070.1"/>
    </source>
</evidence>
<dbReference type="AlphaFoldDB" id="A0A2W5FEH2"/>
<protein>
    <submittedName>
        <fullName evidence="1">Uncharacterized protein</fullName>
    </submittedName>
</protein>
<comment type="caution">
    <text evidence="1">The sequence shown here is derived from an EMBL/GenBank/DDBJ whole genome shotgun (WGS) entry which is preliminary data.</text>
</comment>
<proteinExistence type="predicted"/>
<gene>
    <name evidence="1" type="ORF">DI598_01555</name>
</gene>
<name>A0A2W5FEH2_9SPHI</name>
<accession>A0A2W5FEH2</accession>
<reference evidence="1 2" key="1">
    <citation type="submission" date="2017-11" db="EMBL/GenBank/DDBJ databases">
        <title>Infants hospitalized years apart are colonized by the same room-sourced microbial strains.</title>
        <authorList>
            <person name="Brooks B."/>
            <person name="Olm M.R."/>
            <person name="Firek B.A."/>
            <person name="Baker R."/>
            <person name="Thomas B.C."/>
            <person name="Morowitz M.J."/>
            <person name="Banfield J.F."/>
        </authorList>
    </citation>
    <scope>NUCLEOTIDE SEQUENCE [LARGE SCALE GENOMIC DNA]</scope>
    <source>
        <strain evidence="1">S2_009_000_R2_76</strain>
    </source>
</reference>
<dbReference type="EMBL" id="QFOI01000013">
    <property type="protein sequence ID" value="PZP52070.1"/>
    <property type="molecule type" value="Genomic_DNA"/>
</dbReference>
<feature type="non-terminal residue" evidence="1">
    <location>
        <position position="1"/>
    </location>
</feature>
<evidence type="ECO:0000313" key="2">
    <source>
        <dbReference type="Proteomes" id="UP000249645"/>
    </source>
</evidence>
<dbReference type="Proteomes" id="UP000249645">
    <property type="component" value="Unassembled WGS sequence"/>
</dbReference>
<sequence length="192" mass="22421">VCKYNINAQIENRLLSSKPIQNIYLGRDLKFLFYNSEHLIDSAAYFFEIKVEVNKKGRLSNIDIVNRYSYNMDSIGISVLLDSMSTLFKRNLFSKYKGKTLIYRVLLRNHKIKNEDMVGSINNLSNTTFWLPIQNIDIVSIVKEENKNEQVIILPLLYIERLIFAKLIDRFSSPYPSVFDSIPKKSKMTHSK</sequence>
<organism evidence="1 2">
    <name type="scientific">Pseudopedobacter saltans</name>
    <dbReference type="NCBI Taxonomy" id="151895"/>
    <lineage>
        <taxon>Bacteria</taxon>
        <taxon>Pseudomonadati</taxon>
        <taxon>Bacteroidota</taxon>
        <taxon>Sphingobacteriia</taxon>
        <taxon>Sphingobacteriales</taxon>
        <taxon>Sphingobacteriaceae</taxon>
        <taxon>Pseudopedobacter</taxon>
    </lineage>
</organism>